<dbReference type="InterPro" id="IPR045659">
    <property type="entry name" value="LptD_2"/>
</dbReference>
<dbReference type="EMBL" id="JAGGJV010000008">
    <property type="protein sequence ID" value="MBP1860754.1"/>
    <property type="molecule type" value="Genomic_DNA"/>
</dbReference>
<keyword evidence="1" id="KW-0472">Membrane</keyword>
<dbReference type="Gene3D" id="2.60.450.10">
    <property type="entry name" value="Lipopolysaccharide (LPS) transport protein A like domain"/>
    <property type="match status" value="1"/>
</dbReference>
<feature type="chain" id="PRO_5044918456" description="LPS-assembly protein LptD" evidence="1">
    <location>
        <begin position="34"/>
        <end position="777"/>
    </location>
</feature>
<evidence type="ECO:0000313" key="5">
    <source>
        <dbReference type="Proteomes" id="UP000823786"/>
    </source>
</evidence>
<sequence precursor="true">MAAGNRKHIRLLAAILLSGVAFQTFTPIAPAWAQDTNIDSFNPKMPEDAKMLLSANELVYNKDAERVIVRGAVQINYGGYQMVAQQVEYSQKTGRIIATGEIELIEPGGNKVYADQMDVTDDFGNGFIERLRVETTDLTKLAAVSGERRNGEEMILNNAVYTACTPCATNPDHRSLWHVKAQRIVQNGKTHTIRMENAKFELFGKPILFLPVLEVPDQTVKRKSGFLFPSFRYTQKLGAGVSIPYYWAISPYMDATVTATGLTRQGFLLQGEFRQRFENGEHVLSMAGISQLNRGSFTGNTVDAQETNRGMIGSQAKFEINPRWTFGWDVLVQSDNNFAKTYELSTFDGTTLTNQAYLTGLGKRNYFDARAFYFDIQDADPNSLAENKQAVAQVLDYSYTHPQPVFGGELTADVNLTNINRNRQDELTIPGVVDRFPGLDGTYHRLSAELEWKRNFIIPGGLSLTPILAARGDAIGTTMSDPGGGYTGNYYDDDAATRRMLTAGIDARYPILMTTEYSSHILEPIAQVFARPDEEYAGGLPNEDAQSFVFDATSLFDRDKFSGYDRIEGGTRANLGFRYTGALGNGYAVRAIAGQSFHLGGLNSFATDDLVKAGSDSGLETDRSDYVAMVGIDAPSGLTASFSSRFDESNFDMRRADATVGYQGILWQTAVTYTSIQAQPLYGSTSDQDEIQTAAAYKFADYWSVFGSVTYDLNSNVITRNGVGITYDDRDTIFSLVYKEERDTDQSVANDWSIGARISFRTLGDIDVGDTKFDGLN</sequence>
<feature type="domain" description="LPS-assembly protein LptD central" evidence="3">
    <location>
        <begin position="201"/>
        <end position="276"/>
    </location>
</feature>
<comment type="function">
    <text evidence="1">Involved in the assembly of lipopolysaccharide (LPS) at the surface of the outer membrane.</text>
</comment>
<reference evidence="4 5" key="1">
    <citation type="submission" date="2021-03" db="EMBL/GenBank/DDBJ databases">
        <title>Genomic Encyclopedia of Type Strains, Phase IV (KMG-IV): sequencing the most valuable type-strain genomes for metagenomic binning, comparative biology and taxonomic classification.</title>
        <authorList>
            <person name="Goeker M."/>
        </authorList>
    </citation>
    <scope>NUCLEOTIDE SEQUENCE [LARGE SCALE GENOMIC DNA]</scope>
    <source>
        <strain evidence="4 5">DSM 26427</strain>
    </source>
</reference>
<gene>
    <name evidence="1" type="primary">lptD</name>
    <name evidence="4" type="ORF">J2Z75_004275</name>
</gene>
<protein>
    <recommendedName>
        <fullName evidence="1">LPS-assembly protein LptD</fullName>
    </recommendedName>
</protein>
<comment type="subunit">
    <text evidence="1">Component of the lipopolysaccharide transport and assembly complex.</text>
</comment>
<evidence type="ECO:0000259" key="2">
    <source>
        <dbReference type="Pfam" id="PF04453"/>
    </source>
</evidence>
<organism evidence="4 5">
    <name type="scientific">Rhizobium herbae</name>
    <dbReference type="NCBI Taxonomy" id="508661"/>
    <lineage>
        <taxon>Bacteria</taxon>
        <taxon>Pseudomonadati</taxon>
        <taxon>Pseudomonadota</taxon>
        <taxon>Alphaproteobacteria</taxon>
        <taxon>Hyphomicrobiales</taxon>
        <taxon>Rhizobiaceae</taxon>
        <taxon>Rhizobium/Agrobacterium group</taxon>
        <taxon>Rhizobium</taxon>
    </lineage>
</organism>
<dbReference type="InterPro" id="IPR050218">
    <property type="entry name" value="LptD"/>
</dbReference>
<dbReference type="Pfam" id="PF04453">
    <property type="entry name" value="LptD"/>
    <property type="match status" value="1"/>
</dbReference>
<proteinExistence type="inferred from homology"/>
<dbReference type="Proteomes" id="UP000823786">
    <property type="component" value="Unassembled WGS sequence"/>
</dbReference>
<dbReference type="PANTHER" id="PTHR30189">
    <property type="entry name" value="LPS-ASSEMBLY PROTEIN"/>
    <property type="match status" value="1"/>
</dbReference>
<keyword evidence="1" id="KW-0998">Cell outer membrane</keyword>
<feature type="domain" description="LptD C-terminal" evidence="2">
    <location>
        <begin position="307"/>
        <end position="703"/>
    </location>
</feature>
<dbReference type="Pfam" id="PF19838">
    <property type="entry name" value="LptD_2"/>
    <property type="match status" value="1"/>
</dbReference>
<feature type="signal peptide" evidence="1">
    <location>
        <begin position="1"/>
        <end position="33"/>
    </location>
</feature>
<dbReference type="PANTHER" id="PTHR30189:SF1">
    <property type="entry name" value="LPS-ASSEMBLY PROTEIN LPTD"/>
    <property type="match status" value="1"/>
</dbReference>
<name>A0ABS4ES33_9HYPH</name>
<accession>A0ABS4ES33</accession>
<comment type="caution">
    <text evidence="4">The sequence shown here is derived from an EMBL/GenBank/DDBJ whole genome shotgun (WGS) entry which is preliminary data.</text>
</comment>
<dbReference type="InterPro" id="IPR007543">
    <property type="entry name" value="LptD_C"/>
</dbReference>
<dbReference type="HAMAP" id="MF_01411">
    <property type="entry name" value="LPS_assembly_LptD"/>
    <property type="match status" value="1"/>
</dbReference>
<comment type="subcellular location">
    <subcellularLocation>
        <location evidence="1">Cell outer membrane</location>
    </subcellularLocation>
</comment>
<comment type="caution">
    <text evidence="1">Lacks conserved residue(s) required for the propagation of feature annotation.</text>
</comment>
<evidence type="ECO:0000256" key="1">
    <source>
        <dbReference type="HAMAP-Rule" id="MF_01411"/>
    </source>
</evidence>
<evidence type="ECO:0000259" key="3">
    <source>
        <dbReference type="Pfam" id="PF19838"/>
    </source>
</evidence>
<comment type="similarity">
    <text evidence="1">Belongs to the LptD family.</text>
</comment>
<keyword evidence="1" id="KW-0732">Signal</keyword>
<evidence type="ECO:0000313" key="4">
    <source>
        <dbReference type="EMBL" id="MBP1860754.1"/>
    </source>
</evidence>
<dbReference type="InterPro" id="IPR020889">
    <property type="entry name" value="LipoPS_assembly_LptD"/>
</dbReference>
<dbReference type="RefSeq" id="WP_209854755.1">
    <property type="nucleotide sequence ID" value="NZ_JAGGJV010000008.1"/>
</dbReference>
<keyword evidence="5" id="KW-1185">Reference proteome</keyword>